<sequence length="1324" mass="146512">MTTSQGGDVVLENVHFRHCPKWSVQLQLSEGAELLFCVACMVEMMEAEDISSVRKSFALSTVSGILKSSPGALRELLLQDHRVTLQLIATLLGMLQTVENPITLEKTDQVLVQLLAEFKNDLSFHFVLDEIQKLVNTQLSVKRSLPTFSFLGNLVKAVPEVAHSLVTQYVPLLDHLCSALLHPDEALKTSLVYIWLLLLEAPGGTAARFLPTATRERLCVLLLQTFDNAGSEKLIRNCAGLLWQLVKQSAAVSVLMNGPRSQFMCHENQDSLANNSQILTPNQEQQPADHCPLPLLLKKLLLSGDEMLQELSAKCTAAILVHSPSQYSSFFIKANLPGFLFERLSSGSCEMLLWSIYSCLVLLTEDPLFFSQCHSVYGIESLVRSLRQSLLLTNLEVPQQGFLLLTEILERQPPGLHLFPGGSGFAAVAEAVSAGVSCPGLQVATQAVSAAAALLRLNHQSRPVQYKEVEILVKSITDRFPELLLSPQRHQRHTGNLGKSDLSIKTSKSTEFLLQAVICFQAACRLAEECASHPALMENPFTAPHKQSNTQDSVQSLCQCLLHLCDSVWIPTILRMCEFSPSAEILQNLYSILSSQFTLFPSLKAVFAKKLASSGFIRLCVEHKSLLCAGNRNPDLNASCCGFLQTLCMTLVSLSDPRFDSYHDFEEVENLLAHNLPSLCYHPSDWPSLFCEYQESRSSQYCLVMVLYLALQEGDRLLPDQTVFSSMLWLLQSVQEQGSCAVPRFVLRSALYLLAVTQDKSLTLDRVALNNISKVLSSQSFPSLYFHHPALLRFICGYNQLAEKFGSMVLELWLTEQPHHTEEEPASVVMQKKGEDQEHLEERRQDQQPDTETMELLALVQKNPDVTLILLDMVSTKQAPLSERALDVLQFILQHQKENTADLCLKLGPALLQALQRISVESMEQGRDQGYNARAASSLPVLLKLLCATLTTDPPSPSLYSNMEGIHFKLLYHVSSIVGILKPWNTESLLPAFNYLHCCLSLSPAHCTDRAVSMLLSNGGLMDQLQAVISSAPSLPPSACPPPALRCSGHLLLSSLITLQRVHSAQVCKSISLSLDTAVHRLLLQKRNTENLLLVSYLRLLQALLDADLTSAVVLLDSGPGMVGSQPLGIEDGALYPLGFKGAMCLLNALSGLILQKHEVLLRASVSCLRSLLGFLKRKNLPTAVYAVCHPWTRFLLHCLLSSGESCFLHPAILLLITVLLKHSSSAVPWEPDLRHVIESLEKRGLKELSWEAAHTLTLLLKQIQMTALPTTEEYKLRVRRMMEALERQTTDESPDFTPPSSTVYVGDVLVCMADFSLTADSSL</sequence>
<keyword evidence="3" id="KW-1185">Reference proteome</keyword>
<organism evidence="2 3">
    <name type="scientific">Oryzias latipes</name>
    <name type="common">Japanese rice fish</name>
    <name type="synonym">Japanese killifish</name>
    <dbReference type="NCBI Taxonomy" id="8090"/>
    <lineage>
        <taxon>Eukaryota</taxon>
        <taxon>Metazoa</taxon>
        <taxon>Chordata</taxon>
        <taxon>Craniata</taxon>
        <taxon>Vertebrata</taxon>
        <taxon>Euteleostomi</taxon>
        <taxon>Actinopterygii</taxon>
        <taxon>Neopterygii</taxon>
        <taxon>Teleostei</taxon>
        <taxon>Neoteleostei</taxon>
        <taxon>Acanthomorphata</taxon>
        <taxon>Ovalentaria</taxon>
        <taxon>Atherinomorphae</taxon>
        <taxon>Beloniformes</taxon>
        <taxon>Adrianichthyidae</taxon>
        <taxon>Oryziinae</taxon>
        <taxon>Oryzias</taxon>
    </lineage>
</organism>
<dbReference type="SUPFAM" id="SSF48371">
    <property type="entry name" value="ARM repeat"/>
    <property type="match status" value="1"/>
</dbReference>
<accession>A0A3B3IAY8</accession>
<dbReference type="PANTHER" id="PTHR12044">
    <property type="entry name" value="BCL2 INTERACTING MEDIATOR OF CELL DEATH"/>
    <property type="match status" value="1"/>
</dbReference>
<dbReference type="InterPro" id="IPR016024">
    <property type="entry name" value="ARM-type_fold"/>
</dbReference>
<dbReference type="InParanoid" id="A0A3B3IAY8"/>
<dbReference type="STRING" id="8090.ENSORLP00000041302"/>
<dbReference type="InterPro" id="IPR052133">
    <property type="entry name" value="Immune_Signaling-Apoptosis_Reg"/>
</dbReference>
<reference evidence="2 3" key="1">
    <citation type="journal article" date="2007" name="Nature">
        <title>The medaka draft genome and insights into vertebrate genome evolution.</title>
        <authorList>
            <person name="Kasahara M."/>
            <person name="Naruse K."/>
            <person name="Sasaki S."/>
            <person name="Nakatani Y."/>
            <person name="Qu W."/>
            <person name="Ahsan B."/>
            <person name="Yamada T."/>
            <person name="Nagayasu Y."/>
            <person name="Doi K."/>
            <person name="Kasai Y."/>
            <person name="Jindo T."/>
            <person name="Kobayashi D."/>
            <person name="Shimada A."/>
            <person name="Toyoda A."/>
            <person name="Kuroki Y."/>
            <person name="Fujiyama A."/>
            <person name="Sasaki T."/>
            <person name="Shimizu A."/>
            <person name="Asakawa S."/>
            <person name="Shimizu N."/>
            <person name="Hashimoto S."/>
            <person name="Yang J."/>
            <person name="Lee Y."/>
            <person name="Matsushima K."/>
            <person name="Sugano S."/>
            <person name="Sakaizumi M."/>
            <person name="Narita T."/>
            <person name="Ohishi K."/>
            <person name="Haga S."/>
            <person name="Ohta F."/>
            <person name="Nomoto H."/>
            <person name="Nogata K."/>
            <person name="Morishita T."/>
            <person name="Endo T."/>
            <person name="Shin-I T."/>
            <person name="Takeda H."/>
            <person name="Morishita S."/>
            <person name="Kohara Y."/>
        </authorList>
    </citation>
    <scope>NUCLEOTIDE SEQUENCE [LARGE SCALE GENOMIC DNA]</scope>
    <source>
        <strain evidence="2 3">Hd-rR</strain>
    </source>
</reference>
<reference evidence="2" key="2">
    <citation type="submission" date="2025-08" db="UniProtKB">
        <authorList>
            <consortium name="Ensembl"/>
        </authorList>
    </citation>
    <scope>IDENTIFICATION</scope>
    <source>
        <strain evidence="2">Hd-rR</strain>
    </source>
</reference>
<dbReference type="GeneID" id="105354664"/>
<reference evidence="2" key="3">
    <citation type="submission" date="2025-09" db="UniProtKB">
        <authorList>
            <consortium name="Ensembl"/>
        </authorList>
    </citation>
    <scope>IDENTIFICATION</scope>
    <source>
        <strain evidence="2">Hd-rR</strain>
    </source>
</reference>
<evidence type="ECO:0000313" key="2">
    <source>
        <dbReference type="Ensembl" id="ENSORLP00000041302.1"/>
    </source>
</evidence>
<name>A0A3B3IAY8_ORYLA</name>
<feature type="region of interest" description="Disordered" evidence="1">
    <location>
        <begin position="821"/>
        <end position="850"/>
    </location>
</feature>
<dbReference type="Ensembl" id="ENSORLT00000028045.1">
    <property type="protein sequence ID" value="ENSORLP00000041302.1"/>
    <property type="gene ID" value="ENSORLG00000030316.1"/>
</dbReference>
<dbReference type="RefSeq" id="XP_023813729.1">
    <property type="nucleotide sequence ID" value="XM_023957961.1"/>
</dbReference>
<feature type="compositionally biased region" description="Basic and acidic residues" evidence="1">
    <location>
        <begin position="832"/>
        <end position="847"/>
    </location>
</feature>
<gene>
    <name evidence="2" type="primary">MEI1</name>
</gene>
<proteinExistence type="predicted"/>
<evidence type="ECO:0000256" key="1">
    <source>
        <dbReference type="SAM" id="MobiDB-lite"/>
    </source>
</evidence>
<evidence type="ECO:0000313" key="3">
    <source>
        <dbReference type="Proteomes" id="UP000001038"/>
    </source>
</evidence>
<dbReference type="GO" id="GO:0007127">
    <property type="term" value="P:meiosis I"/>
    <property type="evidence" value="ECO:0000318"/>
    <property type="project" value="GO_Central"/>
</dbReference>
<dbReference type="Proteomes" id="UP000001038">
    <property type="component" value="Chromosome 8"/>
</dbReference>
<dbReference type="Bgee" id="ENSORLG00000030316">
    <property type="expression patterns" value="Expressed in testis and 5 other cell types or tissues"/>
</dbReference>
<dbReference type="GeneTree" id="ENSGT00390000002077"/>
<dbReference type="PANTHER" id="PTHR12044:SF14">
    <property type="entry name" value="MEIOTIC DOUBLE-STRANDED BREAK FORMATION PROTEIN 1"/>
    <property type="match status" value="1"/>
</dbReference>
<protein>
    <submittedName>
        <fullName evidence="2">Meiotic double-stranded break formation protein 1</fullName>
    </submittedName>
</protein>